<evidence type="ECO:0000313" key="4">
    <source>
        <dbReference type="Proteomes" id="UP000319712"/>
    </source>
</evidence>
<keyword evidence="2" id="KW-0812">Transmembrane</keyword>
<keyword evidence="2" id="KW-0472">Membrane</keyword>
<name>A0A521CDB9_9EURY</name>
<keyword evidence="2" id="KW-1133">Transmembrane helix</keyword>
<organism evidence="3 4">
    <name type="scientific">Halorubrum cibi</name>
    <dbReference type="NCBI Taxonomy" id="413815"/>
    <lineage>
        <taxon>Archaea</taxon>
        <taxon>Methanobacteriati</taxon>
        <taxon>Methanobacteriota</taxon>
        <taxon>Stenosarchaea group</taxon>
        <taxon>Halobacteria</taxon>
        <taxon>Halobacteriales</taxon>
        <taxon>Haloferacaceae</taxon>
        <taxon>Halorubrum</taxon>
    </lineage>
</organism>
<sequence length="132" mass="13136">MSLAAAAGGILLALAAAVVRRDARRIGVETGTPALWAGLVLFTGGTGAATALLVPDAPIPGVLVVVALGPLLYLLERDDSLHGDDDPDPTRLPSAAADGSPSAEGEAARTGAGDEAGETDDEEVPPATSRDE</sequence>
<keyword evidence="4" id="KW-1185">Reference proteome</keyword>
<proteinExistence type="predicted"/>
<accession>A0A521CDB9</accession>
<dbReference type="Proteomes" id="UP000319712">
    <property type="component" value="Unassembled WGS sequence"/>
</dbReference>
<evidence type="ECO:0000256" key="1">
    <source>
        <dbReference type="SAM" id="MobiDB-lite"/>
    </source>
</evidence>
<dbReference type="AlphaFoldDB" id="A0A521CDB9"/>
<dbReference type="EMBL" id="FXTD01000004">
    <property type="protein sequence ID" value="SMO57413.1"/>
    <property type="molecule type" value="Genomic_DNA"/>
</dbReference>
<evidence type="ECO:0000313" key="3">
    <source>
        <dbReference type="EMBL" id="SMO57413.1"/>
    </source>
</evidence>
<dbReference type="RefSeq" id="WP_246066462.1">
    <property type="nucleotide sequence ID" value="NZ_FXTD01000004.1"/>
</dbReference>
<feature type="compositionally biased region" description="Acidic residues" evidence="1">
    <location>
        <begin position="115"/>
        <end position="124"/>
    </location>
</feature>
<reference evidence="3 4" key="1">
    <citation type="submission" date="2017-05" db="EMBL/GenBank/DDBJ databases">
        <authorList>
            <person name="Varghese N."/>
            <person name="Submissions S."/>
        </authorList>
    </citation>
    <scope>NUCLEOTIDE SEQUENCE [LARGE SCALE GENOMIC DNA]</scope>
    <source>
        <strain evidence="3 4">DSM 19504</strain>
    </source>
</reference>
<feature type="transmembrane region" description="Helical" evidence="2">
    <location>
        <begin position="33"/>
        <end position="54"/>
    </location>
</feature>
<protein>
    <submittedName>
        <fullName evidence="3">Uncharacterized protein</fullName>
    </submittedName>
</protein>
<feature type="region of interest" description="Disordered" evidence="1">
    <location>
        <begin position="78"/>
        <end position="132"/>
    </location>
</feature>
<evidence type="ECO:0000256" key="2">
    <source>
        <dbReference type="SAM" id="Phobius"/>
    </source>
</evidence>
<gene>
    <name evidence="3" type="ORF">SAMN06264867_104107</name>
</gene>
<feature type="transmembrane region" description="Helical" evidence="2">
    <location>
        <begin position="59"/>
        <end position="75"/>
    </location>
</feature>